<feature type="non-terminal residue" evidence="7">
    <location>
        <position position="184"/>
    </location>
</feature>
<keyword evidence="3" id="KW-0067">ATP-binding</keyword>
<keyword evidence="1 7" id="KW-0436">Ligase</keyword>
<evidence type="ECO:0000256" key="3">
    <source>
        <dbReference type="ARBA" id="ARBA00022840"/>
    </source>
</evidence>
<dbReference type="Pfam" id="PF01409">
    <property type="entry name" value="tRNA-synt_2d"/>
    <property type="match status" value="1"/>
</dbReference>
<dbReference type="GO" id="GO:0005524">
    <property type="term" value="F:ATP binding"/>
    <property type="evidence" value="ECO:0007669"/>
    <property type="project" value="UniProtKB-KW"/>
</dbReference>
<feature type="domain" description="Phenylalanyl-tRNA synthetase" evidence="6">
    <location>
        <begin position="62"/>
        <end position="176"/>
    </location>
</feature>
<dbReference type="SUPFAM" id="SSF55681">
    <property type="entry name" value="Class II aaRS and biotin synthetases"/>
    <property type="match status" value="1"/>
</dbReference>
<dbReference type="OrthoDB" id="4457at2759"/>
<evidence type="ECO:0000259" key="6">
    <source>
        <dbReference type="Pfam" id="PF01409"/>
    </source>
</evidence>
<reference evidence="7 8" key="1">
    <citation type="journal article" date="2019" name="PLoS Biol.">
        <title>Sex chromosomes control vertical transmission of feminizing Wolbachia symbionts in an isopod.</title>
        <authorList>
            <person name="Becking T."/>
            <person name="Chebbi M.A."/>
            <person name="Giraud I."/>
            <person name="Moumen B."/>
            <person name="Laverre T."/>
            <person name="Caubet Y."/>
            <person name="Peccoud J."/>
            <person name="Gilbert C."/>
            <person name="Cordaux R."/>
        </authorList>
    </citation>
    <scope>NUCLEOTIDE SEQUENCE [LARGE SCALE GENOMIC DNA]</scope>
    <source>
        <strain evidence="7">ANa2</strain>
        <tissue evidence="7">Whole body excluding digestive tract and cuticle</tissue>
    </source>
</reference>
<evidence type="ECO:0000256" key="5">
    <source>
        <dbReference type="ARBA" id="ARBA00023146"/>
    </source>
</evidence>
<dbReference type="GO" id="GO:0004826">
    <property type="term" value="F:phenylalanine-tRNA ligase activity"/>
    <property type="evidence" value="ECO:0007669"/>
    <property type="project" value="TreeGrafter"/>
</dbReference>
<dbReference type="EMBL" id="SEYY01023758">
    <property type="protein sequence ID" value="KAB7494613.1"/>
    <property type="molecule type" value="Genomic_DNA"/>
</dbReference>
<protein>
    <submittedName>
        <fullName evidence="7">Putative phenylalanine--tRNA ligase, mitochondrial</fullName>
    </submittedName>
</protein>
<dbReference type="Gene3D" id="3.30.930.10">
    <property type="entry name" value="Bira Bifunctional Protein, Domain 2"/>
    <property type="match status" value="1"/>
</dbReference>
<name>A0A5N5SKP3_9CRUS</name>
<gene>
    <name evidence="7" type="ORF">Anas_12010</name>
</gene>
<keyword evidence="2" id="KW-0547">Nucleotide-binding</keyword>
<dbReference type="GO" id="GO:0006432">
    <property type="term" value="P:phenylalanyl-tRNA aminoacylation"/>
    <property type="evidence" value="ECO:0007669"/>
    <property type="project" value="TreeGrafter"/>
</dbReference>
<dbReference type="InterPro" id="IPR045864">
    <property type="entry name" value="aa-tRNA-synth_II/BPL/LPL"/>
</dbReference>
<organism evidence="7 8">
    <name type="scientific">Armadillidium nasatum</name>
    <dbReference type="NCBI Taxonomy" id="96803"/>
    <lineage>
        <taxon>Eukaryota</taxon>
        <taxon>Metazoa</taxon>
        <taxon>Ecdysozoa</taxon>
        <taxon>Arthropoda</taxon>
        <taxon>Crustacea</taxon>
        <taxon>Multicrustacea</taxon>
        <taxon>Malacostraca</taxon>
        <taxon>Eumalacostraca</taxon>
        <taxon>Peracarida</taxon>
        <taxon>Isopoda</taxon>
        <taxon>Oniscidea</taxon>
        <taxon>Crinocheta</taxon>
        <taxon>Armadillidiidae</taxon>
        <taxon>Armadillidium</taxon>
    </lineage>
</organism>
<keyword evidence="5" id="KW-0030">Aminoacyl-tRNA synthetase</keyword>
<evidence type="ECO:0000256" key="4">
    <source>
        <dbReference type="ARBA" id="ARBA00022917"/>
    </source>
</evidence>
<dbReference type="AlphaFoldDB" id="A0A5N5SKP3"/>
<evidence type="ECO:0000313" key="7">
    <source>
        <dbReference type="EMBL" id="KAB7494613.1"/>
    </source>
</evidence>
<accession>A0A5N5SKP3</accession>
<dbReference type="PANTHER" id="PTHR11538">
    <property type="entry name" value="PHENYLALANYL-TRNA SYNTHETASE"/>
    <property type="match status" value="1"/>
</dbReference>
<dbReference type="GO" id="GO:0000049">
    <property type="term" value="F:tRNA binding"/>
    <property type="evidence" value="ECO:0007669"/>
    <property type="project" value="InterPro"/>
</dbReference>
<sequence>MYFKHLNKFIFNFPVNKSTSRLICKYSTVHCEILANKVVIAEKEFEKDHMTNVTPKILSYIGKNLHLQKTNPLNHLRKRIVEVMGNPLFSVYDQLLPVVNLNQNFDSLLVPKNHVSRQKSDNYYINQNYLLRAHTTAHQTELIQMGLDNFLVVGDVFRRDSIDSSHYPVFHQVDAVRLCSKHDV</sequence>
<proteinExistence type="predicted"/>
<dbReference type="GO" id="GO:0005739">
    <property type="term" value="C:mitochondrion"/>
    <property type="evidence" value="ECO:0007669"/>
    <property type="project" value="TreeGrafter"/>
</dbReference>
<evidence type="ECO:0000256" key="1">
    <source>
        <dbReference type="ARBA" id="ARBA00022598"/>
    </source>
</evidence>
<dbReference type="InterPro" id="IPR002319">
    <property type="entry name" value="Phenylalanyl-tRNA_Synthase"/>
</dbReference>
<keyword evidence="4" id="KW-0648">Protein biosynthesis</keyword>
<keyword evidence="8" id="KW-1185">Reference proteome</keyword>
<comment type="caution">
    <text evidence="7">The sequence shown here is derived from an EMBL/GenBank/DDBJ whole genome shotgun (WGS) entry which is preliminary data.</text>
</comment>
<evidence type="ECO:0000313" key="8">
    <source>
        <dbReference type="Proteomes" id="UP000326759"/>
    </source>
</evidence>
<evidence type="ECO:0000256" key="2">
    <source>
        <dbReference type="ARBA" id="ARBA00022741"/>
    </source>
</evidence>
<dbReference type="Proteomes" id="UP000326759">
    <property type="component" value="Unassembled WGS sequence"/>
</dbReference>
<dbReference type="PANTHER" id="PTHR11538:SF41">
    <property type="entry name" value="PHENYLALANINE--TRNA LIGASE, MITOCHONDRIAL"/>
    <property type="match status" value="1"/>
</dbReference>